<keyword evidence="3" id="KW-0042">Antenna complex</keyword>
<dbReference type="Gene3D" id="1.10.3130.20">
    <property type="entry name" value="Phycobilisome linker domain"/>
    <property type="match status" value="1"/>
</dbReference>
<reference evidence="10 11" key="1">
    <citation type="journal article" date="2021" name="Genome Biol. Evol.">
        <title>Complete Genome Sequencing of a Novel Gloeobacter Species from a Waterfall Cave in Mexico.</title>
        <authorList>
            <person name="Saw J.H."/>
            <person name="Cardona T."/>
            <person name="Montejano G."/>
        </authorList>
    </citation>
    <scope>NUCLEOTIDE SEQUENCE [LARGE SCALE GENOMIC DNA]</scope>
    <source>
        <strain evidence="10">MG652769</strain>
    </source>
</reference>
<protein>
    <submittedName>
        <fullName evidence="10">Phycobilisome rod-core linker polypeptide</fullName>
    </submittedName>
</protein>
<evidence type="ECO:0000256" key="2">
    <source>
        <dbReference type="ARBA" id="ARBA00022531"/>
    </source>
</evidence>
<evidence type="ECO:0000256" key="3">
    <source>
        <dbReference type="ARBA" id="ARBA00022549"/>
    </source>
</evidence>
<dbReference type="PROSITE" id="PS51441">
    <property type="entry name" value="CPCD_LIKE"/>
    <property type="match status" value="1"/>
</dbReference>
<dbReference type="PANTHER" id="PTHR34011">
    <property type="entry name" value="PHYCOBILISOME 32.1 KDA LINKER POLYPEPTIDE, PHYCOCYANIN-ASSOCIATED, ROD 2-RELATED"/>
    <property type="match status" value="1"/>
</dbReference>
<evidence type="ECO:0000259" key="9">
    <source>
        <dbReference type="PROSITE" id="PS51445"/>
    </source>
</evidence>
<dbReference type="EMBL" id="CP063845">
    <property type="protein sequence ID" value="UFP94887.1"/>
    <property type="molecule type" value="Genomic_DNA"/>
</dbReference>
<keyword evidence="2" id="KW-0602">Photosynthesis</keyword>
<dbReference type="PIRSF" id="PIRSF005898">
    <property type="entry name" value="Phycobilisome_CpeC/CpcI"/>
    <property type="match status" value="1"/>
</dbReference>
<accession>A0ABY3PMK3</accession>
<organism evidence="10 11">
    <name type="scientific">Gloeobacter morelensis MG652769</name>
    <dbReference type="NCBI Taxonomy" id="2781736"/>
    <lineage>
        <taxon>Bacteria</taxon>
        <taxon>Bacillati</taxon>
        <taxon>Cyanobacteriota</taxon>
        <taxon>Cyanophyceae</taxon>
        <taxon>Gloeobacterales</taxon>
        <taxon>Gloeobacteraceae</taxon>
        <taxon>Gloeobacter</taxon>
        <taxon>Gloeobacter morelensis</taxon>
    </lineage>
</organism>
<evidence type="ECO:0000313" key="11">
    <source>
        <dbReference type="Proteomes" id="UP001054846"/>
    </source>
</evidence>
<comment type="subcellular location">
    <subcellularLocation>
        <location evidence="1">Cellular thylakoid membrane</location>
        <topology evidence="1">Peripheral membrane protein</topology>
        <orientation evidence="1">Cytoplasmic side</orientation>
    </subcellularLocation>
</comment>
<keyword evidence="5" id="KW-0793">Thylakoid</keyword>
<evidence type="ECO:0000313" key="10">
    <source>
        <dbReference type="EMBL" id="UFP94887.1"/>
    </source>
</evidence>
<dbReference type="SMART" id="SM01094">
    <property type="entry name" value="CpcD"/>
    <property type="match status" value="1"/>
</dbReference>
<gene>
    <name evidence="10" type="ORF">ISF26_01155</name>
</gene>
<dbReference type="InterPro" id="IPR038255">
    <property type="entry name" value="PBS_linker_sf"/>
</dbReference>
<feature type="domain" description="PBS-linker" evidence="9">
    <location>
        <begin position="1"/>
        <end position="170"/>
    </location>
</feature>
<feature type="domain" description="CpcD-like" evidence="8">
    <location>
        <begin position="203"/>
        <end position="253"/>
    </location>
</feature>
<dbReference type="InterPro" id="IPR016470">
    <property type="entry name" value="Phycobilisome"/>
</dbReference>
<dbReference type="RefSeq" id="WP_230841951.1">
    <property type="nucleotide sequence ID" value="NZ_CP063845.1"/>
</dbReference>
<dbReference type="InterPro" id="IPR008213">
    <property type="entry name" value="CpcD-like_dom"/>
</dbReference>
<keyword evidence="6" id="KW-0472">Membrane</keyword>
<comment type="similarity">
    <text evidence="7">Belongs to the phycobilisome linker protein family.</text>
</comment>
<evidence type="ECO:0000256" key="4">
    <source>
        <dbReference type="ARBA" id="ARBA00022738"/>
    </source>
</evidence>
<keyword evidence="4 7" id="KW-0605">Phycobilisome</keyword>
<name>A0ABY3PMK3_9CYAN</name>
<dbReference type="Pfam" id="PF01383">
    <property type="entry name" value="CpcD"/>
    <property type="match status" value="1"/>
</dbReference>
<dbReference type="PANTHER" id="PTHR34011:SF6">
    <property type="entry name" value="PHYCOBILIPROTEIN APCE"/>
    <property type="match status" value="1"/>
</dbReference>
<dbReference type="Proteomes" id="UP001054846">
    <property type="component" value="Chromosome"/>
</dbReference>
<sequence>MSLWATEQATVELLPNTTEDDLQTVVRAVYKQVLGNEHLMESERLTAAESLLRNGDITVRQFVSLVAKSDLYRALFFETTSQYRFIELNFKHLLGRAPVDQTEISEHVRLYSESGYDAEIDSYIDSDEYIENFGDNVVPYPRAVRTQVGLKNVGFNRMFALMRGAASSDGDNRARLITSLAANMSPPIKAPARSGAGSYSNTAKRFRISVAKANAGPRVRYSNIEYVVSYDKMTQQVQNIHKAGGRIVAISEVA</sequence>
<evidence type="ECO:0000256" key="6">
    <source>
        <dbReference type="ARBA" id="ARBA00023136"/>
    </source>
</evidence>
<dbReference type="InterPro" id="IPR001297">
    <property type="entry name" value="PBS_linker_dom"/>
</dbReference>
<dbReference type="PROSITE" id="PS51445">
    <property type="entry name" value="PBS_LINKER"/>
    <property type="match status" value="1"/>
</dbReference>
<evidence type="ECO:0000256" key="7">
    <source>
        <dbReference type="PROSITE-ProRule" id="PRU00775"/>
    </source>
</evidence>
<evidence type="ECO:0000256" key="1">
    <source>
        <dbReference type="ARBA" id="ARBA00004445"/>
    </source>
</evidence>
<dbReference type="Pfam" id="PF00427">
    <property type="entry name" value="PBS_linker_poly"/>
    <property type="match status" value="1"/>
</dbReference>
<keyword evidence="11" id="KW-1185">Reference proteome</keyword>
<evidence type="ECO:0000256" key="5">
    <source>
        <dbReference type="ARBA" id="ARBA00023078"/>
    </source>
</evidence>
<evidence type="ECO:0000259" key="8">
    <source>
        <dbReference type="PROSITE" id="PS51441"/>
    </source>
</evidence>
<proteinExistence type="inferred from homology"/>